<reference evidence="3" key="1">
    <citation type="submission" date="2014-06" db="EMBL/GenBank/DDBJ databases">
        <authorList>
            <person name="Berkman P.J."/>
        </authorList>
    </citation>
    <scope>NUCLEOTIDE SEQUENCE [LARGE SCALE GENOMIC DNA]</scope>
</reference>
<accession>A0A0F7S8V5</accession>
<keyword evidence="3" id="KW-1185">Reference proteome</keyword>
<feature type="compositionally biased region" description="Polar residues" evidence="1">
    <location>
        <begin position="9"/>
        <end position="21"/>
    </location>
</feature>
<gene>
    <name evidence="2" type="primary">SSCI40460.1</name>
</gene>
<dbReference type="EMBL" id="CCFA01002394">
    <property type="protein sequence ID" value="CDW97809.1"/>
    <property type="molecule type" value="Genomic_DNA"/>
</dbReference>
<feature type="compositionally biased region" description="Basic and acidic residues" evidence="1">
    <location>
        <begin position="37"/>
        <end position="47"/>
    </location>
</feature>
<protein>
    <submittedName>
        <fullName evidence="2">Uncharacterized protein</fullName>
    </submittedName>
</protein>
<sequence>MLSPGSAASLRNASQFGSTRTLLNRAVTYWPVSVRSHHAEGNHHTSQDRPTSTPNPPP</sequence>
<dbReference type="AlphaFoldDB" id="A0A0F7S8V5"/>
<dbReference type="Proteomes" id="UP000242770">
    <property type="component" value="Unassembled WGS sequence"/>
</dbReference>
<feature type="region of interest" description="Disordered" evidence="1">
    <location>
        <begin position="34"/>
        <end position="58"/>
    </location>
</feature>
<evidence type="ECO:0000313" key="2">
    <source>
        <dbReference type="EMBL" id="CDW97809.1"/>
    </source>
</evidence>
<proteinExistence type="predicted"/>
<evidence type="ECO:0000256" key="1">
    <source>
        <dbReference type="SAM" id="MobiDB-lite"/>
    </source>
</evidence>
<feature type="region of interest" description="Disordered" evidence="1">
    <location>
        <begin position="1"/>
        <end position="21"/>
    </location>
</feature>
<evidence type="ECO:0000313" key="3">
    <source>
        <dbReference type="Proteomes" id="UP000242770"/>
    </source>
</evidence>
<name>A0A0F7S8V5_9BASI</name>
<organism evidence="2 3">
    <name type="scientific">Sporisorium scitamineum</name>
    <dbReference type="NCBI Taxonomy" id="49012"/>
    <lineage>
        <taxon>Eukaryota</taxon>
        <taxon>Fungi</taxon>
        <taxon>Dikarya</taxon>
        <taxon>Basidiomycota</taxon>
        <taxon>Ustilaginomycotina</taxon>
        <taxon>Ustilaginomycetes</taxon>
        <taxon>Ustilaginales</taxon>
        <taxon>Ustilaginaceae</taxon>
        <taxon>Sporisorium</taxon>
    </lineage>
</organism>